<reference evidence="2" key="1">
    <citation type="submission" date="2021-01" db="EMBL/GenBank/DDBJ databases">
        <authorList>
            <person name="Corre E."/>
            <person name="Pelletier E."/>
            <person name="Niang G."/>
            <person name="Scheremetjew M."/>
            <person name="Finn R."/>
            <person name="Kale V."/>
            <person name="Holt S."/>
            <person name="Cochrane G."/>
            <person name="Meng A."/>
            <person name="Brown T."/>
            <person name="Cohen L."/>
        </authorList>
    </citation>
    <scope>NUCLEOTIDE SEQUENCE</scope>
    <source>
        <strain evidence="2">CCCM811</strain>
    </source>
</reference>
<dbReference type="PROSITE" id="PS50011">
    <property type="entry name" value="PROTEIN_KINASE_DOM"/>
    <property type="match status" value="1"/>
</dbReference>
<dbReference type="InterPro" id="IPR011009">
    <property type="entry name" value="Kinase-like_dom_sf"/>
</dbReference>
<dbReference type="SUPFAM" id="SSF56112">
    <property type="entry name" value="Protein kinase-like (PK-like)"/>
    <property type="match status" value="1"/>
</dbReference>
<dbReference type="InterPro" id="IPR001245">
    <property type="entry name" value="Ser-Thr/Tyr_kinase_cat_dom"/>
</dbReference>
<protein>
    <recommendedName>
        <fullName evidence="1">Protein kinase domain-containing protein</fullName>
    </recommendedName>
</protein>
<organism evidence="2">
    <name type="scientific">Lotharella globosa</name>
    <dbReference type="NCBI Taxonomy" id="91324"/>
    <lineage>
        <taxon>Eukaryota</taxon>
        <taxon>Sar</taxon>
        <taxon>Rhizaria</taxon>
        <taxon>Cercozoa</taxon>
        <taxon>Chlorarachniophyceae</taxon>
        <taxon>Lotharella</taxon>
    </lineage>
</organism>
<evidence type="ECO:0000259" key="1">
    <source>
        <dbReference type="PROSITE" id="PS50011"/>
    </source>
</evidence>
<dbReference type="SMART" id="SM00219">
    <property type="entry name" value="TyrKc"/>
    <property type="match status" value="1"/>
</dbReference>
<dbReference type="AlphaFoldDB" id="A0A7S3YRI1"/>
<dbReference type="Gene3D" id="1.10.510.10">
    <property type="entry name" value="Transferase(Phosphotransferase) domain 1"/>
    <property type="match status" value="1"/>
</dbReference>
<dbReference type="PRINTS" id="PR00109">
    <property type="entry name" value="TYRKINASE"/>
</dbReference>
<accession>A0A7S3YRI1</accession>
<dbReference type="GO" id="GO:0005886">
    <property type="term" value="C:plasma membrane"/>
    <property type="evidence" value="ECO:0007669"/>
    <property type="project" value="TreeGrafter"/>
</dbReference>
<dbReference type="InterPro" id="IPR000719">
    <property type="entry name" value="Prot_kinase_dom"/>
</dbReference>
<gene>
    <name evidence="2" type="ORF">LGLO00237_LOCUS11291</name>
</gene>
<proteinExistence type="predicted"/>
<feature type="domain" description="Protein kinase" evidence="1">
    <location>
        <begin position="1"/>
        <end position="215"/>
    </location>
</feature>
<dbReference type="GO" id="GO:0004714">
    <property type="term" value="F:transmembrane receptor protein tyrosine kinase activity"/>
    <property type="evidence" value="ECO:0007669"/>
    <property type="project" value="TreeGrafter"/>
</dbReference>
<name>A0A7S3YRI1_9EUKA</name>
<dbReference type="GO" id="GO:0043235">
    <property type="term" value="C:receptor complex"/>
    <property type="evidence" value="ECO:0007669"/>
    <property type="project" value="TreeGrafter"/>
</dbReference>
<dbReference type="PROSITE" id="PS00109">
    <property type="entry name" value="PROTEIN_KINASE_TYR"/>
    <property type="match status" value="1"/>
</dbReference>
<dbReference type="PANTHER" id="PTHR24416">
    <property type="entry name" value="TYROSINE-PROTEIN KINASE RECEPTOR"/>
    <property type="match status" value="1"/>
</dbReference>
<dbReference type="GO" id="GO:0007169">
    <property type="term" value="P:cell surface receptor protein tyrosine kinase signaling pathway"/>
    <property type="evidence" value="ECO:0007669"/>
    <property type="project" value="TreeGrafter"/>
</dbReference>
<sequence>MALTKLPRHPNVLEFLGVVSIDNRIGFLAGFCSNGSLDNLHDKEDLIEHARFVSIARDVCQGLGHLHSHNVIHRDIACRNLLLKEDRVVIADYGLCRTISDGGIYTASNQAKFPLYWTAPEAVLYRKFTTKSDIWSLGVTFWEIATKGQVPYAVLRANFDNPAVLIQRIADGVEKLDVPQQVRVRSPVLAKLISVCLEADPTKRPSTKEILCQYIPSEDCKSNEARQGSSVVYDDMPIVAEGKTQIGQVSLPEKIDSGTGSHQSTI</sequence>
<dbReference type="PANTHER" id="PTHR24416:SF600">
    <property type="entry name" value="PDGF- AND VEGF-RECEPTOR RELATED, ISOFORM J"/>
    <property type="match status" value="1"/>
</dbReference>
<dbReference type="GO" id="GO:0005524">
    <property type="term" value="F:ATP binding"/>
    <property type="evidence" value="ECO:0007669"/>
    <property type="project" value="InterPro"/>
</dbReference>
<evidence type="ECO:0000313" key="2">
    <source>
        <dbReference type="EMBL" id="CAE0659715.1"/>
    </source>
</evidence>
<dbReference type="InterPro" id="IPR020635">
    <property type="entry name" value="Tyr_kinase_cat_dom"/>
</dbReference>
<dbReference type="InterPro" id="IPR050122">
    <property type="entry name" value="RTK"/>
</dbReference>
<dbReference type="Pfam" id="PF07714">
    <property type="entry name" value="PK_Tyr_Ser-Thr"/>
    <property type="match status" value="1"/>
</dbReference>
<dbReference type="EMBL" id="HBIV01015481">
    <property type="protein sequence ID" value="CAE0659715.1"/>
    <property type="molecule type" value="Transcribed_RNA"/>
</dbReference>
<dbReference type="InterPro" id="IPR008266">
    <property type="entry name" value="Tyr_kinase_AS"/>
</dbReference>